<keyword evidence="2" id="KW-1185">Reference proteome</keyword>
<reference evidence="1" key="1">
    <citation type="submission" date="2022-06" db="EMBL/GenBank/DDBJ databases">
        <title>Devosia sp. XJ19-45 genome assembly.</title>
        <authorList>
            <person name="Li B."/>
            <person name="Cai M."/>
            <person name="Nie G."/>
            <person name="Li W."/>
        </authorList>
    </citation>
    <scope>NUCLEOTIDE SEQUENCE</scope>
    <source>
        <strain evidence="1">XJ19-45</strain>
    </source>
</reference>
<sequence>MNRRTAEVIAEAIGAGKTPLEFLLETMRDEELDHKDRAWAAEKAAPFMHPRPAPMERTVSLDLPDTSTVEGIDKALDAIIAAMGKGELSPQEGQGFISAVETRRKAIETGDLLARIEALEATKR</sequence>
<gene>
    <name evidence="1" type="ORF">NF348_05820</name>
</gene>
<dbReference type="Proteomes" id="UP001060275">
    <property type="component" value="Unassembled WGS sequence"/>
</dbReference>
<proteinExistence type="predicted"/>
<accession>A0A9Q4FS95</accession>
<dbReference type="EMBL" id="JAMWDU010000002">
    <property type="protein sequence ID" value="MCP8886614.1"/>
    <property type="molecule type" value="Genomic_DNA"/>
</dbReference>
<dbReference type="AlphaFoldDB" id="A0A9Q4FS95"/>
<organism evidence="1 2">
    <name type="scientific">Devosia ureilytica</name>
    <dbReference type="NCBI Taxonomy" id="2952754"/>
    <lineage>
        <taxon>Bacteria</taxon>
        <taxon>Pseudomonadati</taxon>
        <taxon>Pseudomonadota</taxon>
        <taxon>Alphaproteobacteria</taxon>
        <taxon>Hyphomicrobiales</taxon>
        <taxon>Devosiaceae</taxon>
        <taxon>Devosia</taxon>
    </lineage>
</organism>
<protein>
    <submittedName>
        <fullName evidence="1">Uncharacterized protein</fullName>
    </submittedName>
</protein>
<dbReference type="RefSeq" id="WP_254673703.1">
    <property type="nucleotide sequence ID" value="NZ_JAMWDU010000002.1"/>
</dbReference>
<comment type="caution">
    <text evidence="1">The sequence shown here is derived from an EMBL/GenBank/DDBJ whole genome shotgun (WGS) entry which is preliminary data.</text>
</comment>
<evidence type="ECO:0000313" key="2">
    <source>
        <dbReference type="Proteomes" id="UP001060275"/>
    </source>
</evidence>
<name>A0A9Q4FS95_9HYPH</name>
<evidence type="ECO:0000313" key="1">
    <source>
        <dbReference type="EMBL" id="MCP8886614.1"/>
    </source>
</evidence>